<protein>
    <submittedName>
        <fullName evidence="2">Uncharacterized protein</fullName>
    </submittedName>
</protein>
<feature type="compositionally biased region" description="Basic and acidic residues" evidence="1">
    <location>
        <begin position="9"/>
        <end position="23"/>
    </location>
</feature>
<feature type="region of interest" description="Disordered" evidence="1">
    <location>
        <begin position="1"/>
        <end position="183"/>
    </location>
</feature>
<proteinExistence type="predicted"/>
<comment type="caution">
    <text evidence="2">The sequence shown here is derived from an EMBL/GenBank/DDBJ whole genome shotgun (WGS) entry which is preliminary data.</text>
</comment>
<dbReference type="Proteomes" id="UP000481153">
    <property type="component" value="Unassembled WGS sequence"/>
</dbReference>
<gene>
    <name evidence="2" type="ORF">Ae201684_011731</name>
</gene>
<keyword evidence="3" id="KW-1185">Reference proteome</keyword>
<evidence type="ECO:0000313" key="2">
    <source>
        <dbReference type="EMBL" id="KAF0730845.1"/>
    </source>
</evidence>
<reference evidence="2 3" key="1">
    <citation type="submission" date="2019-07" db="EMBL/GenBank/DDBJ databases">
        <title>Genomics analysis of Aphanomyces spp. identifies a new class of oomycete effector associated with host adaptation.</title>
        <authorList>
            <person name="Gaulin E."/>
        </authorList>
    </citation>
    <scope>NUCLEOTIDE SEQUENCE [LARGE SCALE GENOMIC DNA]</scope>
    <source>
        <strain evidence="2 3">ATCC 201684</strain>
    </source>
</reference>
<accession>A0A6G0WTS7</accession>
<evidence type="ECO:0000256" key="1">
    <source>
        <dbReference type="SAM" id="MobiDB-lite"/>
    </source>
</evidence>
<dbReference type="AlphaFoldDB" id="A0A6G0WTS7"/>
<dbReference type="EMBL" id="VJMJ01000149">
    <property type="protein sequence ID" value="KAF0730845.1"/>
    <property type="molecule type" value="Genomic_DNA"/>
</dbReference>
<feature type="compositionally biased region" description="Basic and acidic residues" evidence="1">
    <location>
        <begin position="141"/>
        <end position="155"/>
    </location>
</feature>
<name>A0A6G0WTS7_9STRA</name>
<organism evidence="2 3">
    <name type="scientific">Aphanomyces euteiches</name>
    <dbReference type="NCBI Taxonomy" id="100861"/>
    <lineage>
        <taxon>Eukaryota</taxon>
        <taxon>Sar</taxon>
        <taxon>Stramenopiles</taxon>
        <taxon>Oomycota</taxon>
        <taxon>Saprolegniomycetes</taxon>
        <taxon>Saprolegniales</taxon>
        <taxon>Verrucalvaceae</taxon>
        <taxon>Aphanomyces</taxon>
    </lineage>
</organism>
<evidence type="ECO:0000313" key="3">
    <source>
        <dbReference type="Proteomes" id="UP000481153"/>
    </source>
</evidence>
<dbReference type="VEuPathDB" id="FungiDB:AeMF1_006073"/>
<sequence>MMNPSRPTRQPDRAKRSDQDPPKNSKKTPGPDQSRGKKGQENPSVAIKKPKAAEDNRDGKTKPASAVKSPDKGKKRVAPAPVDASKRQCPSGPPTPPRGPLSHEELTKALFGDADDDVEMGNDAPQTPDRAKTGGTGNPAEARKSKDATAEKKAVGADPAGINTVEEKKLPKSGPAKGVSKHQTLVELHRDICQSRP</sequence>
<feature type="compositionally biased region" description="Basic and acidic residues" evidence="1">
    <location>
        <begin position="51"/>
        <end position="61"/>
    </location>
</feature>